<dbReference type="InterPro" id="IPR013320">
    <property type="entry name" value="ConA-like_dom_sf"/>
</dbReference>
<evidence type="ECO:0000313" key="7">
    <source>
        <dbReference type="Proteomes" id="UP000045706"/>
    </source>
</evidence>
<protein>
    <recommendedName>
        <fullName evidence="5">Nuclear speckle splicing regulatory protein 1 N-terminal domain-containing protein</fullName>
    </recommendedName>
</protein>
<reference evidence="7" key="1">
    <citation type="submission" date="2015-05" db="EMBL/GenBank/DDBJ databases">
        <authorList>
            <person name="Fogelqvist Johan"/>
        </authorList>
    </citation>
    <scope>NUCLEOTIDE SEQUENCE [LARGE SCALE GENOMIC DNA]</scope>
</reference>
<dbReference type="InterPro" id="IPR018612">
    <property type="entry name" value="NSRP1_N"/>
</dbReference>
<dbReference type="EMBL" id="CVQI01022223">
    <property type="protein sequence ID" value="CRK29653.1"/>
    <property type="molecule type" value="Genomic_DNA"/>
</dbReference>
<feature type="compositionally biased region" description="Low complexity" evidence="3">
    <location>
        <begin position="61"/>
        <end position="71"/>
    </location>
</feature>
<dbReference type="AlphaFoldDB" id="A0A0G4M5U7"/>
<evidence type="ECO:0000256" key="2">
    <source>
        <dbReference type="ARBA" id="ARBA00023054"/>
    </source>
</evidence>
<proteinExistence type="inferred from homology"/>
<evidence type="ECO:0000259" key="5">
    <source>
        <dbReference type="Pfam" id="PF09745"/>
    </source>
</evidence>
<evidence type="ECO:0000256" key="3">
    <source>
        <dbReference type="SAM" id="MobiDB-lite"/>
    </source>
</evidence>
<feature type="domain" description="Nuclear speckle splicing regulatory protein 1 N-terminal" evidence="5">
    <location>
        <begin position="125"/>
        <end position="175"/>
    </location>
</feature>
<feature type="compositionally biased region" description="Polar residues" evidence="3">
    <location>
        <begin position="227"/>
        <end position="240"/>
    </location>
</feature>
<dbReference type="Gene3D" id="2.60.120.200">
    <property type="match status" value="1"/>
</dbReference>
<feature type="region of interest" description="Disordered" evidence="3">
    <location>
        <begin position="1"/>
        <end position="110"/>
    </location>
</feature>
<evidence type="ECO:0000313" key="6">
    <source>
        <dbReference type="EMBL" id="CRK29653.1"/>
    </source>
</evidence>
<keyword evidence="4" id="KW-1133">Transmembrane helix</keyword>
<dbReference type="PANTHER" id="PTHR47845:SF1">
    <property type="entry name" value="NUCLEAR SPECKLE SPLICING REGULATORY PROTEIN 1 HOMOLOG"/>
    <property type="match status" value="1"/>
</dbReference>
<evidence type="ECO:0000256" key="4">
    <source>
        <dbReference type="SAM" id="Phobius"/>
    </source>
</evidence>
<dbReference type="PANTHER" id="PTHR47845">
    <property type="entry name" value="NUCLEAR SPECKLE SPLICING REGULATORY PROTEIN 1 HOMOLOG"/>
    <property type="match status" value="1"/>
</dbReference>
<comment type="similarity">
    <text evidence="1">Belongs to the NSRP1 family.</text>
</comment>
<dbReference type="GO" id="GO:0016020">
    <property type="term" value="C:membrane"/>
    <property type="evidence" value="ECO:0007669"/>
    <property type="project" value="InterPro"/>
</dbReference>
<dbReference type="GO" id="GO:0000381">
    <property type="term" value="P:regulation of alternative mRNA splicing, via spliceosome"/>
    <property type="evidence" value="ECO:0007669"/>
    <property type="project" value="InterPro"/>
</dbReference>
<accession>A0A0G4M5U7</accession>
<feature type="region of interest" description="Disordered" evidence="3">
    <location>
        <begin position="223"/>
        <end position="243"/>
    </location>
</feature>
<organism evidence="6 7">
    <name type="scientific">Verticillium longisporum</name>
    <name type="common">Verticillium dahliae var. longisporum</name>
    <dbReference type="NCBI Taxonomy" id="100787"/>
    <lineage>
        <taxon>Eukaryota</taxon>
        <taxon>Fungi</taxon>
        <taxon>Dikarya</taxon>
        <taxon>Ascomycota</taxon>
        <taxon>Pezizomycotina</taxon>
        <taxon>Sordariomycetes</taxon>
        <taxon>Hypocreomycetidae</taxon>
        <taxon>Glomerellales</taxon>
        <taxon>Plectosphaerellaceae</taxon>
        <taxon>Verticillium</taxon>
    </lineage>
</organism>
<feature type="transmembrane region" description="Helical" evidence="4">
    <location>
        <begin position="251"/>
        <end position="275"/>
    </location>
</feature>
<evidence type="ECO:0000256" key="1">
    <source>
        <dbReference type="ARBA" id="ARBA00010126"/>
    </source>
</evidence>
<dbReference type="InterPro" id="IPR053246">
    <property type="entry name" value="NS_splicing_regulatory_protein"/>
</dbReference>
<keyword evidence="2" id="KW-0175">Coiled coil</keyword>
<keyword evidence="4" id="KW-0472">Membrane</keyword>
<dbReference type="Proteomes" id="UP000045706">
    <property type="component" value="Unassembled WGS sequence"/>
</dbReference>
<gene>
    <name evidence="6" type="ORF">BN1723_000561</name>
</gene>
<dbReference type="SUPFAM" id="SSF49899">
    <property type="entry name" value="Concanavalin A-like lectins/glucanases"/>
    <property type="match status" value="1"/>
</dbReference>
<keyword evidence="4" id="KW-0812">Transmembrane</keyword>
<sequence length="285" mass="30177">MSKPGGISFGLNLSKKPGLQKKPALAKRKPFGGNDDSDDDNSSSTAKPTAGKVQAIGGLDGFDAPGAAAAGRNPEDEDEGDDALAQRRKAKAKRNAPPAAPPTLKARKNQESALFGDLAGALTARRNAAAAEAVDPSVYDYDGVYDALKAAARRDPTGDDDEEAEAARKPRYMKSGDWQLCFETRQPPALPSIAYLGFSAETGELHDNHDIISVAAKNLYTAPGKNKNPSTPGSGQSSSRGAAPAKEGGSWTWFFGKIILFILVLGAAYVGYTAWRAKNDKRHRF</sequence>
<name>A0A0G4M5U7_VERLO</name>
<dbReference type="Pfam" id="PF09745">
    <property type="entry name" value="NSRP1_N"/>
    <property type="match status" value="1"/>
</dbReference>